<dbReference type="GO" id="GO:0010181">
    <property type="term" value="F:FMN binding"/>
    <property type="evidence" value="ECO:0007669"/>
    <property type="project" value="InterPro"/>
</dbReference>
<organism evidence="4 5">
    <name type="scientific">Sphingobium nicotianae</name>
    <dbReference type="NCBI Taxonomy" id="2782607"/>
    <lineage>
        <taxon>Bacteria</taxon>
        <taxon>Pseudomonadati</taxon>
        <taxon>Pseudomonadota</taxon>
        <taxon>Alphaproteobacteria</taxon>
        <taxon>Sphingomonadales</taxon>
        <taxon>Sphingomonadaceae</taxon>
        <taxon>Sphingobium</taxon>
    </lineage>
</organism>
<evidence type="ECO:0000313" key="5">
    <source>
        <dbReference type="Proteomes" id="UP001138757"/>
    </source>
</evidence>
<dbReference type="Gene3D" id="3.20.20.70">
    <property type="entry name" value="Aldolase class I"/>
    <property type="match status" value="1"/>
</dbReference>
<name>A0A9X1DFQ0_9SPHN</name>
<dbReference type="InterPro" id="IPR013785">
    <property type="entry name" value="Aldolase_TIM"/>
</dbReference>
<evidence type="ECO:0000256" key="2">
    <source>
        <dbReference type="ARBA" id="ARBA00023002"/>
    </source>
</evidence>
<protein>
    <submittedName>
        <fullName evidence="4">12-oxophytodienoate reductase</fullName>
    </submittedName>
</protein>
<accession>A0A9X1DFQ0</accession>
<keyword evidence="2" id="KW-0560">Oxidoreductase</keyword>
<sequence length="393" mass="42709">MTDPDLSPLFKPLALGNVTLRNRFVMPAMQIGFTENCGPSLRTIGYLRGRAEGGCGLIFSESCAPDHPSGYWQGAFCVMNGETRGRWAQLSDAVKGAGAAFAVQLWHPGGQRRPIEGFPHADAPTLSPSGLIQADREGGRAMTRDEMDDLAATFVRAAEDARAIGADGIELHCAHGYLMDQFLWAETNVRDDGYGGEAIADRARYPLAVAAAIRQAVGPDFLVSLRFSQFKEVDYGARVFRTPEELAEFGALARAAGVSMLNVSSRRFGKPEWPERDPDLGIAGWAKKLTDLPVMTIGSIGLSTDIFADLFDGEDPGLRIAADLGDLMRRFNGGEFDMVGVGRMQIANADFVNKLREGRYDALRLYNKAVDLKHLMAQVVPGAVEEHRKTAEA</sequence>
<gene>
    <name evidence="4" type="ORF">KK488_17180</name>
</gene>
<evidence type="ECO:0000259" key="3">
    <source>
        <dbReference type="Pfam" id="PF00724"/>
    </source>
</evidence>
<dbReference type="RefSeq" id="WP_214624945.1">
    <property type="nucleotide sequence ID" value="NZ_JAHGAW010000012.1"/>
</dbReference>
<dbReference type="AlphaFoldDB" id="A0A9X1DFQ0"/>
<dbReference type="EMBL" id="JAHGAW010000012">
    <property type="protein sequence ID" value="MBT2188688.1"/>
    <property type="molecule type" value="Genomic_DNA"/>
</dbReference>
<keyword evidence="5" id="KW-1185">Reference proteome</keyword>
<evidence type="ECO:0000313" key="4">
    <source>
        <dbReference type="EMBL" id="MBT2188688.1"/>
    </source>
</evidence>
<comment type="caution">
    <text evidence="4">The sequence shown here is derived from an EMBL/GenBank/DDBJ whole genome shotgun (WGS) entry which is preliminary data.</text>
</comment>
<dbReference type="PANTHER" id="PTHR43656:SF2">
    <property type="entry name" value="BINDING OXIDOREDUCTASE, PUTATIVE (AFU_ORTHOLOGUE AFUA_2G08260)-RELATED"/>
    <property type="match status" value="1"/>
</dbReference>
<dbReference type="InterPro" id="IPR001155">
    <property type="entry name" value="OxRdtase_FMN_N"/>
</dbReference>
<dbReference type="InterPro" id="IPR051799">
    <property type="entry name" value="NADH_flavin_oxidoreductase"/>
</dbReference>
<evidence type="ECO:0000256" key="1">
    <source>
        <dbReference type="ARBA" id="ARBA00022630"/>
    </source>
</evidence>
<keyword evidence="1" id="KW-0285">Flavoprotein</keyword>
<dbReference type="Proteomes" id="UP001138757">
    <property type="component" value="Unassembled WGS sequence"/>
</dbReference>
<dbReference type="GO" id="GO:0016491">
    <property type="term" value="F:oxidoreductase activity"/>
    <property type="evidence" value="ECO:0007669"/>
    <property type="project" value="UniProtKB-KW"/>
</dbReference>
<dbReference type="SUPFAM" id="SSF51395">
    <property type="entry name" value="FMN-linked oxidoreductases"/>
    <property type="match status" value="1"/>
</dbReference>
<proteinExistence type="predicted"/>
<dbReference type="Pfam" id="PF00724">
    <property type="entry name" value="Oxidored_FMN"/>
    <property type="match status" value="1"/>
</dbReference>
<feature type="domain" description="NADH:flavin oxidoreductase/NADH oxidase N-terminal" evidence="3">
    <location>
        <begin position="9"/>
        <end position="300"/>
    </location>
</feature>
<dbReference type="PANTHER" id="PTHR43656">
    <property type="entry name" value="BINDING OXIDOREDUCTASE, PUTATIVE (AFU_ORTHOLOGUE AFUA_2G08260)-RELATED"/>
    <property type="match status" value="1"/>
</dbReference>
<reference evidence="4" key="1">
    <citation type="submission" date="2021-05" db="EMBL/GenBank/DDBJ databases">
        <title>Genome of Sphingobium sp. strain.</title>
        <authorList>
            <person name="Fan R."/>
        </authorList>
    </citation>
    <scope>NUCLEOTIDE SEQUENCE</scope>
    <source>
        <strain evidence="4">H33</strain>
    </source>
</reference>